<dbReference type="Proteomes" id="UP001501940">
    <property type="component" value="Chromosome 9"/>
</dbReference>
<sequence length="191" mass="22893">MCLLSLTVGVIMTEQKANLSELMEGMRILENKTAKLRRDRGDLNYTLGVILNFSSFPVTEYCPDKKCQPCRPNWIRFQEKCYLFYEEEHPWKTWEESRRYCQNETADLVVIDGLQEQEFIKNHTKFYFDRCHGYWFGLYEKDKTWVWIDGHNDNLRGKMNTNRCKMNAKTKIKKRLKVITREANSIQIDIK</sequence>
<dbReference type="PROSITE" id="PS50041">
    <property type="entry name" value="C_TYPE_LECTIN_2"/>
    <property type="match status" value="1"/>
</dbReference>
<protein>
    <recommendedName>
        <fullName evidence="3">C-type lectin domain-containing protein</fullName>
    </recommendedName>
</protein>
<keyword evidence="2" id="KW-0175">Coiled coil</keyword>
<name>A0A3Q1BF29_AMPOC</name>
<dbReference type="GeneTree" id="ENSGT00940000167246"/>
<feature type="coiled-coil region" evidence="2">
    <location>
        <begin position="12"/>
        <end position="39"/>
    </location>
</feature>
<reference evidence="4" key="2">
    <citation type="submission" date="2025-08" db="UniProtKB">
        <authorList>
            <consortium name="Ensembl"/>
        </authorList>
    </citation>
    <scope>IDENTIFICATION</scope>
</reference>
<dbReference type="InterPro" id="IPR016187">
    <property type="entry name" value="CTDL_fold"/>
</dbReference>
<dbReference type="OMA" id="WVWIDGH"/>
<accession>A0A3Q1BF29</accession>
<dbReference type="GO" id="GO:0005886">
    <property type="term" value="C:plasma membrane"/>
    <property type="evidence" value="ECO:0007669"/>
    <property type="project" value="UniProtKB-SubCell"/>
</dbReference>
<keyword evidence="5" id="KW-1185">Reference proteome</keyword>
<feature type="domain" description="C-type lectin" evidence="3">
    <location>
        <begin position="77"/>
        <end position="150"/>
    </location>
</feature>
<dbReference type="SUPFAM" id="SSF56436">
    <property type="entry name" value="C-type lectin-like"/>
    <property type="match status" value="1"/>
</dbReference>
<evidence type="ECO:0000313" key="4">
    <source>
        <dbReference type="Ensembl" id="ENSAOCP00000011194.2"/>
    </source>
</evidence>
<dbReference type="InterPro" id="IPR050828">
    <property type="entry name" value="C-type_lectin/matrix_domain"/>
</dbReference>
<dbReference type="InterPro" id="IPR001304">
    <property type="entry name" value="C-type_lectin-like"/>
</dbReference>
<dbReference type="SMART" id="SM00034">
    <property type="entry name" value="CLECT"/>
    <property type="match status" value="1"/>
</dbReference>
<dbReference type="InterPro" id="IPR016186">
    <property type="entry name" value="C-type_lectin-like/link_sf"/>
</dbReference>
<proteinExistence type="predicted"/>
<evidence type="ECO:0000256" key="2">
    <source>
        <dbReference type="SAM" id="Coils"/>
    </source>
</evidence>
<reference evidence="4 5" key="1">
    <citation type="submission" date="2022-01" db="EMBL/GenBank/DDBJ databases">
        <title>A chromosome-scale genome assembly of the false clownfish, Amphiprion ocellaris.</title>
        <authorList>
            <person name="Ryu T."/>
        </authorList>
    </citation>
    <scope>NUCLEOTIDE SEQUENCE [LARGE SCALE GENOMIC DNA]</scope>
</reference>
<evidence type="ECO:0000256" key="1">
    <source>
        <dbReference type="ARBA" id="ARBA00004401"/>
    </source>
</evidence>
<reference evidence="4" key="3">
    <citation type="submission" date="2025-09" db="UniProtKB">
        <authorList>
            <consortium name="Ensembl"/>
        </authorList>
    </citation>
    <scope>IDENTIFICATION</scope>
</reference>
<organism evidence="4 5">
    <name type="scientific">Amphiprion ocellaris</name>
    <name type="common">Clown anemonefish</name>
    <dbReference type="NCBI Taxonomy" id="80972"/>
    <lineage>
        <taxon>Eukaryota</taxon>
        <taxon>Metazoa</taxon>
        <taxon>Chordata</taxon>
        <taxon>Craniata</taxon>
        <taxon>Vertebrata</taxon>
        <taxon>Euteleostomi</taxon>
        <taxon>Actinopterygii</taxon>
        <taxon>Neopterygii</taxon>
        <taxon>Teleostei</taxon>
        <taxon>Neoteleostei</taxon>
        <taxon>Acanthomorphata</taxon>
        <taxon>Ovalentaria</taxon>
        <taxon>Pomacentridae</taxon>
        <taxon>Amphiprion</taxon>
    </lineage>
</organism>
<dbReference type="PANTHER" id="PTHR45710">
    <property type="entry name" value="C-TYPE LECTIN DOMAIN-CONTAINING PROTEIN 180"/>
    <property type="match status" value="1"/>
</dbReference>
<dbReference type="Gene3D" id="3.10.100.10">
    <property type="entry name" value="Mannose-Binding Protein A, subunit A"/>
    <property type="match status" value="1"/>
</dbReference>
<evidence type="ECO:0000259" key="3">
    <source>
        <dbReference type="PROSITE" id="PS50041"/>
    </source>
</evidence>
<evidence type="ECO:0000313" key="5">
    <source>
        <dbReference type="Proteomes" id="UP001501940"/>
    </source>
</evidence>
<comment type="subcellular location">
    <subcellularLocation>
        <location evidence="1">Cell membrane</location>
        <topology evidence="1">Single-pass type II membrane protein</topology>
    </subcellularLocation>
</comment>
<dbReference type="AlphaFoldDB" id="A0A3Q1BF29"/>
<dbReference type="Pfam" id="PF00059">
    <property type="entry name" value="Lectin_C"/>
    <property type="match status" value="1"/>
</dbReference>
<dbReference type="Ensembl" id="ENSAOCT00000018504.2">
    <property type="protein sequence ID" value="ENSAOCP00000011194.2"/>
    <property type="gene ID" value="ENSAOCG00000015459.2"/>
</dbReference>
<dbReference type="PANTHER" id="PTHR45710:SF31">
    <property type="entry name" value="EARLY ACTIVATION ANTIGEN CD69"/>
    <property type="match status" value="1"/>
</dbReference>